<dbReference type="InterPro" id="IPR037126">
    <property type="entry name" value="PdaC/RsiV-like_sf"/>
</dbReference>
<dbReference type="Proteomes" id="UP000637299">
    <property type="component" value="Unassembled WGS sequence"/>
</dbReference>
<dbReference type="InterPro" id="IPR021729">
    <property type="entry name" value="DUF3298"/>
</dbReference>
<comment type="caution">
    <text evidence="2">The sequence shown here is derived from an EMBL/GenBank/DDBJ whole genome shotgun (WGS) entry which is preliminary data.</text>
</comment>
<dbReference type="RefSeq" id="WP_191735025.1">
    <property type="nucleotide sequence ID" value="NZ_JACYFS010000001.1"/>
</dbReference>
<dbReference type="Pfam" id="PF11738">
    <property type="entry name" value="DUF3298"/>
    <property type="match status" value="1"/>
</dbReference>
<dbReference type="EMBL" id="JACYFS010000001">
    <property type="protein sequence ID" value="MBD8081217.1"/>
    <property type="molecule type" value="Genomic_DNA"/>
</dbReference>
<feature type="domain" description="DUF3298" evidence="1">
    <location>
        <begin position="182"/>
        <end position="255"/>
    </location>
</feature>
<evidence type="ECO:0000259" key="1">
    <source>
        <dbReference type="Pfam" id="PF11738"/>
    </source>
</evidence>
<protein>
    <submittedName>
        <fullName evidence="2">DUF3298 domain-containing protein</fullName>
    </submittedName>
</protein>
<accession>A0ABR8Z7F7</accession>
<reference evidence="2 3" key="1">
    <citation type="submission" date="2020-09" db="EMBL/GenBank/DDBJ databases">
        <title>Genome seq and assembly of Chryseobacterium sp.</title>
        <authorList>
            <person name="Chhetri G."/>
        </authorList>
    </citation>
    <scope>NUCLEOTIDE SEQUENCE [LARGE SCALE GENOMIC DNA]</scope>
    <source>
        <strain evidence="2 3">GCR10</strain>
    </source>
</reference>
<keyword evidence="3" id="KW-1185">Reference proteome</keyword>
<organism evidence="2 3">
    <name type="scientific">Chryseobacterium caseinilyticum</name>
    <dbReference type="NCBI Taxonomy" id="2771428"/>
    <lineage>
        <taxon>Bacteria</taxon>
        <taxon>Pseudomonadati</taxon>
        <taxon>Bacteroidota</taxon>
        <taxon>Flavobacteriia</taxon>
        <taxon>Flavobacteriales</taxon>
        <taxon>Weeksellaceae</taxon>
        <taxon>Chryseobacterium group</taxon>
        <taxon>Chryseobacterium</taxon>
    </lineage>
</organism>
<proteinExistence type="predicted"/>
<evidence type="ECO:0000313" key="2">
    <source>
        <dbReference type="EMBL" id="MBD8081217.1"/>
    </source>
</evidence>
<name>A0ABR8Z7F7_9FLAO</name>
<gene>
    <name evidence="2" type="ORF">IC610_02140</name>
</gene>
<dbReference type="Gene3D" id="3.90.640.20">
    <property type="entry name" value="Heat-shock cognate protein, ATPase"/>
    <property type="match status" value="1"/>
</dbReference>
<dbReference type="Gene3D" id="3.30.565.40">
    <property type="entry name" value="Fervidobacterium nodosum Rt17-B1 like"/>
    <property type="match status" value="1"/>
</dbReference>
<sequence>MKKSAVVLAIGICASFVSCKEEKKVDVATSSVPSTEKFVVDSISVKDSLVMSPKLSLEYRSEVLLYPSVKNKALLDSIYFIYKGITDFSKNGMQDFLQKDKNDYFDETKKRSKDWLSDITYKQSWYTSFKMTQTSHKNDFLQMEYLSSAYEGGAHDNYWFSNRVFDLKNSKKLTLSDITTMPEAKISQILKKNMDKIHSGTTDSRGDVKNSDMLLVDVIEPNENFYFDEKNLYFHYSPYEIAAFAAGDIVIPVSWVELQGTLKPEFQQRLNLK</sequence>
<evidence type="ECO:0000313" key="3">
    <source>
        <dbReference type="Proteomes" id="UP000637299"/>
    </source>
</evidence>
<dbReference type="PROSITE" id="PS51257">
    <property type="entry name" value="PROKAR_LIPOPROTEIN"/>
    <property type="match status" value="1"/>
</dbReference>